<evidence type="ECO:0000313" key="1">
    <source>
        <dbReference type="EMBL" id="AAB85670.1"/>
    </source>
</evidence>
<dbReference type="InParanoid" id="O27249"/>
<sequence length="180" mass="20969">MGEFMRIVTTPMCEGILRIAGVRGYRVSRNPEDEDADVAFVLSETPLEGAIKLKLNTFPQIREAVGTVFKTIHERDPESLKYSSTSEIDFEVCSPWWHDPSRLRERNSKIKVRVYSNFLREIVEDMGFSVVDGDADFTVCPDYMELDYIRVPSHRNLPLDPVKRALFRYRYLERKLCMKP</sequence>
<name>O27249_METTH</name>
<dbReference type="PIR" id="E69024">
    <property type="entry name" value="E69024"/>
</dbReference>
<dbReference type="EMBL" id="AE000666">
    <property type="protein sequence ID" value="AAB85670.1"/>
    <property type="molecule type" value="Genomic_DNA"/>
</dbReference>
<protein>
    <submittedName>
        <fullName evidence="1">Uncharacterized protein</fullName>
    </submittedName>
</protein>
<proteinExistence type="predicted"/>
<dbReference type="PaxDb" id="187420-MTH_1181"/>
<dbReference type="PATRIC" id="fig|187420.15.peg.1159"/>
<organism evidence="1 2">
    <name type="scientific">Methanothermobacter thermautotrophicus (strain ATCC 29096 / DSM 1053 / JCM 10044 / NBRC 100330 / Delta H)</name>
    <name type="common">Methanobacterium thermoautotrophicum</name>
    <dbReference type="NCBI Taxonomy" id="187420"/>
    <lineage>
        <taxon>Archaea</taxon>
        <taxon>Methanobacteriati</taxon>
        <taxon>Methanobacteriota</taxon>
        <taxon>Methanomada group</taxon>
        <taxon>Methanobacteria</taxon>
        <taxon>Methanobacteriales</taxon>
        <taxon>Methanobacteriaceae</taxon>
        <taxon>Methanothermobacter</taxon>
    </lineage>
</organism>
<reference evidence="1 2" key="1">
    <citation type="journal article" date="1997" name="J. Bacteriol.">
        <title>Complete genome sequence of Methanobacterium thermoautotrophicum deltaH: functional analysis and comparative genomics.</title>
        <authorList>
            <person name="Smith D.R."/>
            <person name="Doucette-Stamm L.A."/>
            <person name="Deloughery C."/>
            <person name="Lee H.-M."/>
            <person name="Dubois J."/>
            <person name="Aldredge T."/>
            <person name="Bashirzadeh R."/>
            <person name="Blakely D."/>
            <person name="Cook R."/>
            <person name="Gilbert K."/>
            <person name="Harrison D."/>
            <person name="Hoang L."/>
            <person name="Keagle P."/>
            <person name="Lumm W."/>
            <person name="Pothier B."/>
            <person name="Qiu D."/>
            <person name="Spadafora R."/>
            <person name="Vicare R."/>
            <person name="Wang Y."/>
            <person name="Wierzbowski J."/>
            <person name="Gibson R."/>
            <person name="Jiwani N."/>
            <person name="Caruso A."/>
            <person name="Bush D."/>
            <person name="Safer H."/>
            <person name="Patwell D."/>
            <person name="Prabhakar S."/>
            <person name="McDougall S."/>
            <person name="Shimer G."/>
            <person name="Goyal A."/>
            <person name="Pietrovski S."/>
            <person name="Church G.M."/>
            <person name="Daniels C.J."/>
            <person name="Mao J.-i."/>
            <person name="Rice P."/>
            <person name="Nolling J."/>
            <person name="Reeve J.N."/>
        </authorList>
    </citation>
    <scope>NUCLEOTIDE SEQUENCE [LARGE SCALE GENOMIC DNA]</scope>
    <source>
        <strain evidence="2">ATCC 29096 / DSM 1053 / JCM 10044 / NBRC 100330 / Delta H</strain>
    </source>
</reference>
<dbReference type="EnsemblBacteria" id="AAB85670">
    <property type="protein sequence ID" value="AAB85670"/>
    <property type="gene ID" value="MTH_1181"/>
</dbReference>
<dbReference type="AlphaFoldDB" id="O27249"/>
<gene>
    <name evidence="1" type="ordered locus">MTH_1181</name>
</gene>
<dbReference type="HOGENOM" id="CLU_1521882_0_0_2"/>
<dbReference type="Proteomes" id="UP000005223">
    <property type="component" value="Chromosome"/>
</dbReference>
<accession>O27249</accession>
<dbReference type="KEGG" id="mth:MTH_1181"/>
<keyword evidence="2" id="KW-1185">Reference proteome</keyword>
<evidence type="ECO:0000313" key="2">
    <source>
        <dbReference type="Proteomes" id="UP000005223"/>
    </source>
</evidence>
<dbReference type="STRING" id="187420.MTH_1181"/>